<proteinExistence type="predicted"/>
<dbReference type="HOGENOM" id="CLU_2913605_0_0_4"/>
<evidence type="ECO:0000313" key="1">
    <source>
        <dbReference type="EMBL" id="ADN59546.1"/>
    </source>
</evidence>
<name>E1THP2_BURSG</name>
<gene>
    <name evidence="1" type="ordered locus">BC1003_3605</name>
</gene>
<organism evidence="1">
    <name type="scientific">Burkholderia sp. (strain CCGE1003)</name>
    <dbReference type="NCBI Taxonomy" id="640512"/>
    <lineage>
        <taxon>Bacteria</taxon>
        <taxon>Pseudomonadati</taxon>
        <taxon>Pseudomonadota</taxon>
        <taxon>Betaproteobacteria</taxon>
        <taxon>Burkholderiales</taxon>
        <taxon>Burkholderiaceae</taxon>
        <taxon>Burkholderia</taxon>
    </lineage>
</organism>
<sequence>MHKQYIQAIVDAACETADAIVGAREWNTIEDATAMHELIFWDMIARKLPDLSAPELLAALEISNGRRVSRTG</sequence>
<accession>E1THP2</accession>
<dbReference type="EMBL" id="CP002218">
    <property type="protein sequence ID" value="ADN59546.1"/>
    <property type="molecule type" value="Genomic_DNA"/>
</dbReference>
<reference evidence="1" key="1">
    <citation type="submission" date="2010-09" db="EMBL/GenBank/DDBJ databases">
        <title>Complete sequence of chromosome2 of Burkholderia sp. CCGE1003.</title>
        <authorList>
            <consortium name="US DOE Joint Genome Institute"/>
            <person name="Lucas S."/>
            <person name="Copeland A."/>
            <person name="Lapidus A."/>
            <person name="Cheng J.-F."/>
            <person name="Bruce D."/>
            <person name="Goodwin L."/>
            <person name="Pitluck S."/>
            <person name="Daligault H."/>
            <person name="Davenport K."/>
            <person name="Detter J.C."/>
            <person name="Han C."/>
            <person name="Tapia R."/>
            <person name="Land M."/>
            <person name="Hauser L."/>
            <person name="Jeffries C."/>
            <person name="Kyrpides N."/>
            <person name="Ivanova N."/>
            <person name="Ovchinnikova G."/>
            <person name="Martinez-Romero E."/>
            <person name="Rogel M.A."/>
            <person name="Auchtung J."/>
            <person name="Tiedje J.M."/>
            <person name="Woyke T."/>
        </authorList>
    </citation>
    <scope>NUCLEOTIDE SEQUENCE</scope>
    <source>
        <strain evidence="1">CCGE1003</strain>
    </source>
</reference>
<dbReference type="KEGG" id="bgf:BC1003_3605"/>
<dbReference type="eggNOG" id="ENOG50301CK">
    <property type="taxonomic scope" value="Bacteria"/>
</dbReference>
<dbReference type="OrthoDB" id="9009980at2"/>
<dbReference type="AlphaFoldDB" id="E1THP2"/>
<protein>
    <submittedName>
        <fullName evidence="1">Uncharacterized protein</fullName>
    </submittedName>
</protein>